<dbReference type="GO" id="GO:0016787">
    <property type="term" value="F:hydrolase activity"/>
    <property type="evidence" value="ECO:0007669"/>
    <property type="project" value="UniProtKB-UniRule"/>
</dbReference>
<keyword evidence="7" id="KW-1185">Reference proteome</keyword>
<dbReference type="Pfam" id="PF01734">
    <property type="entry name" value="Patatin"/>
    <property type="match status" value="1"/>
</dbReference>
<organism evidence="6 7">
    <name type="scientific">Rhodoplanes roseus</name>
    <dbReference type="NCBI Taxonomy" id="29409"/>
    <lineage>
        <taxon>Bacteria</taxon>
        <taxon>Pseudomonadati</taxon>
        <taxon>Pseudomonadota</taxon>
        <taxon>Alphaproteobacteria</taxon>
        <taxon>Hyphomicrobiales</taxon>
        <taxon>Nitrobacteraceae</taxon>
        <taxon>Rhodoplanes</taxon>
    </lineage>
</organism>
<dbReference type="InterPro" id="IPR002641">
    <property type="entry name" value="PNPLA_dom"/>
</dbReference>
<keyword evidence="3 4" id="KW-0443">Lipid metabolism</keyword>
<protein>
    <submittedName>
        <fullName evidence="6">Alpha/beta hydrolase</fullName>
    </submittedName>
</protein>
<evidence type="ECO:0000256" key="2">
    <source>
        <dbReference type="ARBA" id="ARBA00022963"/>
    </source>
</evidence>
<feature type="short sequence motif" description="GXGXXG" evidence="4">
    <location>
        <begin position="20"/>
        <end position="25"/>
    </location>
</feature>
<dbReference type="PANTHER" id="PTHR14226:SF78">
    <property type="entry name" value="SLR0060 PROTEIN"/>
    <property type="match status" value="1"/>
</dbReference>
<evidence type="ECO:0000313" key="7">
    <source>
        <dbReference type="Proteomes" id="UP000249130"/>
    </source>
</evidence>
<name>A0A327KFI7_9BRAD</name>
<comment type="caution">
    <text evidence="6">The sequence shown here is derived from an EMBL/GenBank/DDBJ whole genome shotgun (WGS) entry which is preliminary data.</text>
</comment>
<dbReference type="GO" id="GO:0016042">
    <property type="term" value="P:lipid catabolic process"/>
    <property type="evidence" value="ECO:0007669"/>
    <property type="project" value="UniProtKB-UniRule"/>
</dbReference>
<dbReference type="SUPFAM" id="SSF52151">
    <property type="entry name" value="FabD/lysophospholipase-like"/>
    <property type="match status" value="1"/>
</dbReference>
<dbReference type="Proteomes" id="UP000249130">
    <property type="component" value="Unassembled WGS sequence"/>
</dbReference>
<dbReference type="RefSeq" id="WP_111422982.1">
    <property type="nucleotide sequence ID" value="NZ_NPEX01000435.1"/>
</dbReference>
<keyword evidence="1 4" id="KW-0378">Hydrolase</keyword>
<evidence type="ECO:0000256" key="4">
    <source>
        <dbReference type="PROSITE-ProRule" id="PRU01161"/>
    </source>
</evidence>
<dbReference type="Gene3D" id="3.40.1090.10">
    <property type="entry name" value="Cytosolic phospholipase A2 catalytic domain"/>
    <property type="match status" value="2"/>
</dbReference>
<dbReference type="InterPro" id="IPR050301">
    <property type="entry name" value="NTE"/>
</dbReference>
<dbReference type="AlphaFoldDB" id="A0A327KFI7"/>
<feature type="active site" description="Proton acceptor" evidence="4">
    <location>
        <position position="204"/>
    </location>
</feature>
<feature type="short sequence motif" description="DGA/G" evidence="4">
    <location>
        <begin position="204"/>
        <end position="206"/>
    </location>
</feature>
<dbReference type="EMBL" id="NPEX01000435">
    <property type="protein sequence ID" value="RAI37560.1"/>
    <property type="molecule type" value="Genomic_DNA"/>
</dbReference>
<dbReference type="PROSITE" id="PS51635">
    <property type="entry name" value="PNPLA"/>
    <property type="match status" value="1"/>
</dbReference>
<sequence length="347" mass="37736">MSVTGNSIEGQKPIALALQGGGAHGAYAWGVIEAILRDGRLSIEAISATSAGAMNAVVLADGLVEGGPERACEKLEAFWRAVSGMEQMFGLAWSAFDRLAEAFGLPPEYMPSHAAVHALTHSLPPDLLNPFRFNPLRKLLLDHVDFSRVNDAAAVRLYLDATNVRTGKIAVFETPGITVDTVLASCCLPPYFQAVEIAGEHFWDGGFLGNPAIYPLVYRDGTRDVIVVQVGARERPALPRTAAEVLHRMNEISFNSSLMREMRAIAFVTRLIDAHELDGEKHHRMLMHWIGDDAAMAELCGVTQFHPDWGLLSRLRQEGRAAAETWLAANGDAVGRRSTLDVAGLFL</sequence>
<dbReference type="InterPro" id="IPR016035">
    <property type="entry name" value="Acyl_Trfase/lysoPLipase"/>
</dbReference>
<dbReference type="PANTHER" id="PTHR14226">
    <property type="entry name" value="NEUROPATHY TARGET ESTERASE/SWISS CHEESE D.MELANOGASTER"/>
    <property type="match status" value="1"/>
</dbReference>
<reference evidence="6 7" key="1">
    <citation type="submission" date="2017-07" db="EMBL/GenBank/DDBJ databases">
        <title>Draft Genome Sequences of Select Purple Nonsulfur Bacteria.</title>
        <authorList>
            <person name="Lasarre B."/>
            <person name="Mckinlay J.B."/>
        </authorList>
    </citation>
    <scope>NUCLEOTIDE SEQUENCE [LARGE SCALE GENOMIC DNA]</scope>
    <source>
        <strain evidence="6 7">DSM 5909</strain>
    </source>
</reference>
<feature type="active site" description="Nucleophile" evidence="4">
    <location>
        <position position="50"/>
    </location>
</feature>
<evidence type="ECO:0000259" key="5">
    <source>
        <dbReference type="PROSITE" id="PS51635"/>
    </source>
</evidence>
<evidence type="ECO:0000256" key="1">
    <source>
        <dbReference type="ARBA" id="ARBA00022801"/>
    </source>
</evidence>
<proteinExistence type="predicted"/>
<comment type="caution">
    <text evidence="4">Lacks conserved residue(s) required for the propagation of feature annotation.</text>
</comment>
<evidence type="ECO:0000313" key="6">
    <source>
        <dbReference type="EMBL" id="RAI37560.1"/>
    </source>
</evidence>
<accession>A0A327KFI7</accession>
<keyword evidence="2 4" id="KW-0442">Lipid degradation</keyword>
<evidence type="ECO:0000256" key="3">
    <source>
        <dbReference type="ARBA" id="ARBA00023098"/>
    </source>
</evidence>
<dbReference type="OrthoDB" id="9807112at2"/>
<feature type="domain" description="PNPLA" evidence="5">
    <location>
        <begin position="16"/>
        <end position="217"/>
    </location>
</feature>
<gene>
    <name evidence="6" type="ORF">CH341_29440</name>
</gene>